<keyword evidence="2" id="KW-1133">Transmembrane helix</keyword>
<feature type="transmembrane region" description="Helical" evidence="2">
    <location>
        <begin position="136"/>
        <end position="155"/>
    </location>
</feature>
<keyword evidence="4" id="KW-1185">Reference proteome</keyword>
<gene>
    <name evidence="3" type="ORF">OLEA9_A033707</name>
</gene>
<keyword evidence="2" id="KW-0812">Transmembrane</keyword>
<evidence type="ECO:0000256" key="1">
    <source>
        <dbReference type="SAM" id="MobiDB-lite"/>
    </source>
</evidence>
<evidence type="ECO:0000313" key="4">
    <source>
        <dbReference type="Proteomes" id="UP000594638"/>
    </source>
</evidence>
<dbReference type="EMBL" id="CACTIH010004352">
    <property type="protein sequence ID" value="CAA2990656.1"/>
    <property type="molecule type" value="Genomic_DNA"/>
</dbReference>
<keyword evidence="2" id="KW-0472">Membrane</keyword>
<feature type="region of interest" description="Disordered" evidence="1">
    <location>
        <begin position="1"/>
        <end position="81"/>
    </location>
</feature>
<protein>
    <submittedName>
        <fullName evidence="3">Uncharacterized protein</fullName>
    </submittedName>
</protein>
<organism evidence="3 4">
    <name type="scientific">Olea europaea subsp. europaea</name>
    <dbReference type="NCBI Taxonomy" id="158383"/>
    <lineage>
        <taxon>Eukaryota</taxon>
        <taxon>Viridiplantae</taxon>
        <taxon>Streptophyta</taxon>
        <taxon>Embryophyta</taxon>
        <taxon>Tracheophyta</taxon>
        <taxon>Spermatophyta</taxon>
        <taxon>Magnoliopsida</taxon>
        <taxon>eudicotyledons</taxon>
        <taxon>Gunneridae</taxon>
        <taxon>Pentapetalae</taxon>
        <taxon>asterids</taxon>
        <taxon>lamiids</taxon>
        <taxon>Lamiales</taxon>
        <taxon>Oleaceae</taxon>
        <taxon>Oleeae</taxon>
        <taxon>Olea</taxon>
    </lineage>
</organism>
<sequence>MACTGDPPPPPFETNNEEKQNESHQPRSTLSKPQSFPSSHDDEDDYASQIKPQSISTPPNGDDFGSPIKPQAFPPSNEEAAATPMASWNGDLCDCLKDSLNALFTAFFSYLTFGQIIEIVHSGHTYKYCSCGSGGMMYSVISFCIGIPCIMSCTYRTKLRSKFKIIESPAPDWVLHCFCEWCALCQEYGELKQTGYDPSIGILSSLPLCFEVSNSMFGIA</sequence>
<reference evidence="3 4" key="1">
    <citation type="submission" date="2019-12" db="EMBL/GenBank/DDBJ databases">
        <authorList>
            <person name="Alioto T."/>
            <person name="Alioto T."/>
            <person name="Gomez Garrido J."/>
        </authorList>
    </citation>
    <scope>NUCLEOTIDE SEQUENCE [LARGE SCALE GENOMIC DNA]</scope>
</reference>
<feature type="compositionally biased region" description="Pro residues" evidence="1">
    <location>
        <begin position="1"/>
        <end position="12"/>
    </location>
</feature>
<dbReference type="Proteomes" id="UP000594638">
    <property type="component" value="Unassembled WGS sequence"/>
</dbReference>
<name>A0A8S0SFB1_OLEEU</name>
<dbReference type="NCBIfam" id="TIGR01571">
    <property type="entry name" value="A_thal_Cys_rich"/>
    <property type="match status" value="1"/>
</dbReference>
<dbReference type="InterPro" id="IPR006461">
    <property type="entry name" value="PLAC_motif_containing"/>
</dbReference>
<feature type="compositionally biased region" description="Polar residues" evidence="1">
    <location>
        <begin position="26"/>
        <end position="38"/>
    </location>
</feature>
<feature type="compositionally biased region" description="Basic and acidic residues" evidence="1">
    <location>
        <begin position="16"/>
        <end position="25"/>
    </location>
</feature>
<accession>A0A8S0SFB1</accession>
<evidence type="ECO:0000256" key="2">
    <source>
        <dbReference type="SAM" id="Phobius"/>
    </source>
</evidence>
<dbReference type="Gramene" id="OE9A033707T1">
    <property type="protein sequence ID" value="OE9A033707C1"/>
    <property type="gene ID" value="OE9A033707"/>
</dbReference>
<comment type="caution">
    <text evidence="3">The sequence shown here is derived from an EMBL/GenBank/DDBJ whole genome shotgun (WGS) entry which is preliminary data.</text>
</comment>
<dbReference type="Pfam" id="PF04749">
    <property type="entry name" value="PLAC8"/>
    <property type="match status" value="1"/>
</dbReference>
<feature type="compositionally biased region" description="Polar residues" evidence="1">
    <location>
        <begin position="50"/>
        <end position="59"/>
    </location>
</feature>
<dbReference type="OrthoDB" id="1045822at2759"/>
<proteinExistence type="predicted"/>
<evidence type="ECO:0000313" key="3">
    <source>
        <dbReference type="EMBL" id="CAA2990656.1"/>
    </source>
</evidence>
<dbReference type="PANTHER" id="PTHR15907">
    <property type="entry name" value="DUF614 FAMILY PROTEIN-RELATED"/>
    <property type="match status" value="1"/>
</dbReference>
<dbReference type="AlphaFoldDB" id="A0A8S0SFB1"/>